<dbReference type="SUPFAM" id="SSF52821">
    <property type="entry name" value="Rhodanese/Cell cycle control phosphatase"/>
    <property type="match status" value="2"/>
</dbReference>
<name>A0A1H0TI74_9BACI</name>
<dbReference type="AlphaFoldDB" id="A0A1H0TI74"/>
<dbReference type="RefSeq" id="WP_090852686.1">
    <property type="nucleotide sequence ID" value="NZ_FNJU01000003.1"/>
</dbReference>
<keyword evidence="4" id="KW-0670">Pyruvate</keyword>
<dbReference type="SMART" id="SM00450">
    <property type="entry name" value="RHOD"/>
    <property type="match status" value="2"/>
</dbReference>
<dbReference type="InterPro" id="IPR045078">
    <property type="entry name" value="TST/MPST-like"/>
</dbReference>
<dbReference type="STRING" id="930152.SAMN05216565_103532"/>
<feature type="domain" description="Rhodanese" evidence="3">
    <location>
        <begin position="165"/>
        <end position="274"/>
    </location>
</feature>
<evidence type="ECO:0000313" key="5">
    <source>
        <dbReference type="Proteomes" id="UP000199159"/>
    </source>
</evidence>
<dbReference type="Gene3D" id="3.40.250.10">
    <property type="entry name" value="Rhodanese-like domain"/>
    <property type="match status" value="2"/>
</dbReference>
<dbReference type="EMBL" id="FNJU01000003">
    <property type="protein sequence ID" value="SDP53545.1"/>
    <property type="molecule type" value="Genomic_DNA"/>
</dbReference>
<dbReference type="CDD" id="cd01449">
    <property type="entry name" value="TST_Repeat_2"/>
    <property type="match status" value="1"/>
</dbReference>
<dbReference type="CDD" id="cd01448">
    <property type="entry name" value="TST_Repeat_1"/>
    <property type="match status" value="1"/>
</dbReference>
<dbReference type="PANTHER" id="PTHR11364:SF27">
    <property type="entry name" value="SULFURTRANSFERASE"/>
    <property type="match status" value="1"/>
</dbReference>
<evidence type="ECO:0000313" key="4">
    <source>
        <dbReference type="EMBL" id="SDP53545.1"/>
    </source>
</evidence>
<keyword evidence="1 4" id="KW-0808">Transferase</keyword>
<evidence type="ECO:0000259" key="3">
    <source>
        <dbReference type="PROSITE" id="PS50206"/>
    </source>
</evidence>
<proteinExistence type="predicted"/>
<dbReference type="GO" id="GO:0004792">
    <property type="term" value="F:thiosulfate-cyanide sulfurtransferase activity"/>
    <property type="evidence" value="ECO:0007669"/>
    <property type="project" value="TreeGrafter"/>
</dbReference>
<keyword evidence="5" id="KW-1185">Reference proteome</keyword>
<evidence type="ECO:0000256" key="1">
    <source>
        <dbReference type="ARBA" id="ARBA00022679"/>
    </source>
</evidence>
<feature type="domain" description="Rhodanese" evidence="3">
    <location>
        <begin position="16"/>
        <end position="135"/>
    </location>
</feature>
<sequence length="278" mass="31556">MFKNVVSIEWLKEQLGFEDLRIIDCRFDLANPTKGLDEYIESHLPGSLYFNLDVDLSSEVQKHGGRHPLPEIENFVKKIEAAGISPSTKVVVYDNQGGGIASRLWWLLRFIGHTRVFVLEGGYSSWVREGYPITKDVPIFQKVSYSPVIQHQMIATIDDVKRNIKDQTSFLIDSREELRYLGIEEPIDNTAGHIPGALNFFWKDVLEGSKYKGKNELEAKFSSLNKESEVIVYCGSGVTACPNILMLNELDFDNVKLYAGSWSDWISYPDNPIAKSKE</sequence>
<keyword evidence="2" id="KW-0677">Repeat</keyword>
<dbReference type="Pfam" id="PF00581">
    <property type="entry name" value="Rhodanese"/>
    <property type="match status" value="2"/>
</dbReference>
<protein>
    <submittedName>
        <fullName evidence="4">Thiosulfate/3-mercaptopyruvate sulfurtransferase</fullName>
    </submittedName>
</protein>
<dbReference type="InterPro" id="IPR036873">
    <property type="entry name" value="Rhodanese-like_dom_sf"/>
</dbReference>
<dbReference type="OrthoDB" id="9770030at2"/>
<dbReference type="PANTHER" id="PTHR11364">
    <property type="entry name" value="THIOSULFATE SULFERTANSFERASE"/>
    <property type="match status" value="1"/>
</dbReference>
<dbReference type="Proteomes" id="UP000199159">
    <property type="component" value="Unassembled WGS sequence"/>
</dbReference>
<accession>A0A1H0TI74</accession>
<reference evidence="5" key="1">
    <citation type="submission" date="2016-10" db="EMBL/GenBank/DDBJ databases">
        <authorList>
            <person name="Varghese N."/>
            <person name="Submissions S."/>
        </authorList>
    </citation>
    <scope>NUCLEOTIDE SEQUENCE [LARGE SCALE GENOMIC DNA]</scope>
    <source>
        <strain evidence="5">IBRC-M10078</strain>
    </source>
</reference>
<dbReference type="PROSITE" id="PS50206">
    <property type="entry name" value="RHODANESE_3"/>
    <property type="match status" value="2"/>
</dbReference>
<organism evidence="4 5">
    <name type="scientific">Litchfieldia salsa</name>
    <dbReference type="NCBI Taxonomy" id="930152"/>
    <lineage>
        <taxon>Bacteria</taxon>
        <taxon>Bacillati</taxon>
        <taxon>Bacillota</taxon>
        <taxon>Bacilli</taxon>
        <taxon>Bacillales</taxon>
        <taxon>Bacillaceae</taxon>
        <taxon>Litchfieldia</taxon>
    </lineage>
</organism>
<dbReference type="FunFam" id="3.40.250.10:FF:000035">
    <property type="entry name" value="Thiosulfate sulfurtransferase"/>
    <property type="match status" value="1"/>
</dbReference>
<dbReference type="InterPro" id="IPR001763">
    <property type="entry name" value="Rhodanese-like_dom"/>
</dbReference>
<evidence type="ECO:0000256" key="2">
    <source>
        <dbReference type="ARBA" id="ARBA00022737"/>
    </source>
</evidence>
<gene>
    <name evidence="4" type="ORF">SAMN05216565_103532</name>
</gene>